<dbReference type="SUPFAM" id="SSF56784">
    <property type="entry name" value="HAD-like"/>
    <property type="match status" value="1"/>
</dbReference>
<keyword evidence="1" id="KW-0378">Hydrolase</keyword>
<dbReference type="Gene3D" id="3.40.50.1000">
    <property type="entry name" value="HAD superfamily/HAD-like"/>
    <property type="match status" value="1"/>
</dbReference>
<dbReference type="EMBL" id="KZ819602">
    <property type="protein sequence ID" value="PWN37425.1"/>
    <property type="molecule type" value="Genomic_DNA"/>
</dbReference>
<evidence type="ECO:0000313" key="3">
    <source>
        <dbReference type="Proteomes" id="UP000245771"/>
    </source>
</evidence>
<dbReference type="STRING" id="1280837.A0A316VPL1"/>
<name>A0A316VPL1_9BASI</name>
<dbReference type="InterPro" id="IPR023198">
    <property type="entry name" value="PGP-like_dom2"/>
</dbReference>
<dbReference type="Proteomes" id="UP000245771">
    <property type="component" value="Unassembled WGS sequence"/>
</dbReference>
<organism evidence="2 3">
    <name type="scientific">Meira miltonrushii</name>
    <dbReference type="NCBI Taxonomy" id="1280837"/>
    <lineage>
        <taxon>Eukaryota</taxon>
        <taxon>Fungi</taxon>
        <taxon>Dikarya</taxon>
        <taxon>Basidiomycota</taxon>
        <taxon>Ustilaginomycotina</taxon>
        <taxon>Exobasidiomycetes</taxon>
        <taxon>Exobasidiales</taxon>
        <taxon>Brachybasidiaceae</taxon>
        <taxon>Meira</taxon>
    </lineage>
</organism>
<dbReference type="GO" id="GO:0016791">
    <property type="term" value="F:phosphatase activity"/>
    <property type="evidence" value="ECO:0007669"/>
    <property type="project" value="UniProtKB-ARBA"/>
</dbReference>
<reference evidence="2 3" key="1">
    <citation type="journal article" date="2018" name="Mol. Biol. Evol.">
        <title>Broad Genomic Sampling Reveals a Smut Pathogenic Ancestry of the Fungal Clade Ustilaginomycotina.</title>
        <authorList>
            <person name="Kijpornyongpan T."/>
            <person name="Mondo S.J."/>
            <person name="Barry K."/>
            <person name="Sandor L."/>
            <person name="Lee J."/>
            <person name="Lipzen A."/>
            <person name="Pangilinan J."/>
            <person name="LaButti K."/>
            <person name="Hainaut M."/>
            <person name="Henrissat B."/>
            <person name="Grigoriev I.V."/>
            <person name="Spatafora J.W."/>
            <person name="Aime M.C."/>
        </authorList>
    </citation>
    <scope>NUCLEOTIDE SEQUENCE [LARGE SCALE GENOMIC DNA]</scope>
    <source>
        <strain evidence="2 3">MCA 3882</strain>
    </source>
</reference>
<dbReference type="PRINTS" id="PR00413">
    <property type="entry name" value="HADHALOGNASE"/>
</dbReference>
<dbReference type="GeneID" id="37018145"/>
<accession>A0A316VPL1</accession>
<dbReference type="InterPro" id="IPR023214">
    <property type="entry name" value="HAD_sf"/>
</dbReference>
<dbReference type="PANTHER" id="PTHR43316:SF4">
    <property type="entry name" value="ACID DEHALOGENASE, PUTATIVE (AFU_ORTHOLOGUE AFUA_8G05870)-RELATED"/>
    <property type="match status" value="1"/>
</dbReference>
<evidence type="ECO:0000313" key="2">
    <source>
        <dbReference type="EMBL" id="PWN37425.1"/>
    </source>
</evidence>
<sequence>MPSIAFDIIGTCFTYDAGLQALEQRLGEKLRGAGISPNIFYAAWRFLADRDANYIRSIDGKHVPFLKVLKYTFTQTLFQSDIQNAKSFAKEEDIDYIVSQYGKLQPREGMEEMFTILRQNGFTVWACSDADVNRLNDCFASTSITIPKDRIISADAMGRSKPDKVVYDSALRQMKDVVPNDVYIFAAAHAWDLAGARQSGFKTAYCTAYEGESVTELWGEMDIVAPTLKELAFALVEKYGS</sequence>
<dbReference type="Pfam" id="PF00702">
    <property type="entry name" value="Hydrolase"/>
    <property type="match status" value="1"/>
</dbReference>
<proteinExistence type="predicted"/>
<evidence type="ECO:0000256" key="1">
    <source>
        <dbReference type="ARBA" id="ARBA00022801"/>
    </source>
</evidence>
<dbReference type="InParanoid" id="A0A316VPL1"/>
<dbReference type="InterPro" id="IPR036412">
    <property type="entry name" value="HAD-like_sf"/>
</dbReference>
<dbReference type="InterPro" id="IPR006439">
    <property type="entry name" value="HAD-SF_hydro_IA"/>
</dbReference>
<gene>
    <name evidence="2" type="ORF">FA14DRAFT_119709</name>
</gene>
<dbReference type="InterPro" id="IPR051540">
    <property type="entry name" value="S-2-haloacid_dehalogenase"/>
</dbReference>
<dbReference type="Gene3D" id="1.10.150.240">
    <property type="entry name" value="Putative phosphatase, domain 2"/>
    <property type="match status" value="1"/>
</dbReference>
<dbReference type="OrthoDB" id="2363873at2759"/>
<keyword evidence="3" id="KW-1185">Reference proteome</keyword>
<dbReference type="AlphaFoldDB" id="A0A316VPL1"/>
<dbReference type="PANTHER" id="PTHR43316">
    <property type="entry name" value="HYDROLASE, HALOACID DELAHOGENASE-RELATED"/>
    <property type="match status" value="1"/>
</dbReference>
<dbReference type="RefSeq" id="XP_025357727.1">
    <property type="nucleotide sequence ID" value="XM_025496364.1"/>
</dbReference>
<protein>
    <submittedName>
        <fullName evidence="2">HAD-like protein</fullName>
    </submittedName>
</protein>